<sequence>MLSIYFKKLVCFRLEKGNIFSLLCLKYSTMSNSKLVYSTDDSVCTSDEHGTGIRRDPSDQKVRLHLDRKGGGKVVSIVKGLTEPPDTLNTIAKELKKGCGVGGSVKKGEILIQGNKRETIQNILLKKGYDVKLSGG</sequence>
<keyword evidence="2" id="KW-0810">Translation regulation</keyword>
<dbReference type="GO" id="GO:0006417">
    <property type="term" value="P:regulation of translation"/>
    <property type="evidence" value="ECO:0007669"/>
    <property type="project" value="UniProtKB-KW"/>
</dbReference>
<evidence type="ECO:0000313" key="5">
    <source>
        <dbReference type="EMBL" id="SVB81614.1"/>
    </source>
</evidence>
<dbReference type="GO" id="GO:0001731">
    <property type="term" value="P:formation of translation preinitiation complex"/>
    <property type="evidence" value="ECO:0007669"/>
    <property type="project" value="TreeGrafter"/>
</dbReference>
<dbReference type="PANTHER" id="PTHR12789">
    <property type="entry name" value="DENSITY-REGULATED PROTEIN HOMOLOG"/>
    <property type="match status" value="1"/>
</dbReference>
<dbReference type="EMBL" id="UINC01058862">
    <property type="protein sequence ID" value="SVB81614.1"/>
    <property type="molecule type" value="Genomic_DNA"/>
</dbReference>
<name>A0A382H2Z2_9ZZZZ</name>
<dbReference type="GO" id="GO:0003729">
    <property type="term" value="F:mRNA binding"/>
    <property type="evidence" value="ECO:0007669"/>
    <property type="project" value="TreeGrafter"/>
</dbReference>
<reference evidence="5" key="1">
    <citation type="submission" date="2018-05" db="EMBL/GenBank/DDBJ databases">
        <authorList>
            <person name="Lanie J.A."/>
            <person name="Ng W.-L."/>
            <person name="Kazmierczak K.M."/>
            <person name="Andrzejewski T.M."/>
            <person name="Davidsen T.M."/>
            <person name="Wayne K.J."/>
            <person name="Tettelin H."/>
            <person name="Glass J.I."/>
            <person name="Rusch D."/>
            <person name="Podicherti R."/>
            <person name="Tsui H.-C.T."/>
            <person name="Winkler M.E."/>
        </authorList>
    </citation>
    <scope>NUCLEOTIDE SEQUENCE</scope>
</reference>
<dbReference type="CDD" id="cd11567">
    <property type="entry name" value="YciH_like"/>
    <property type="match status" value="1"/>
</dbReference>
<dbReference type="PIRSF" id="PIRSF037511">
    <property type="entry name" value="Transl_init_SUI1_pro"/>
    <property type="match status" value="1"/>
</dbReference>
<dbReference type="Pfam" id="PF01253">
    <property type="entry name" value="SUI1"/>
    <property type="match status" value="1"/>
</dbReference>
<organism evidence="5">
    <name type="scientific">marine metagenome</name>
    <dbReference type="NCBI Taxonomy" id="408172"/>
    <lineage>
        <taxon>unclassified sequences</taxon>
        <taxon>metagenomes</taxon>
        <taxon>ecological metagenomes</taxon>
    </lineage>
</organism>
<comment type="similarity">
    <text evidence="1">Belongs to the SUI1 family.</text>
</comment>
<accession>A0A382H2Z2</accession>
<dbReference type="SUPFAM" id="SSF55159">
    <property type="entry name" value="eIF1-like"/>
    <property type="match status" value="1"/>
</dbReference>
<dbReference type="InterPro" id="IPR050318">
    <property type="entry name" value="DENR/SUI1_TIF"/>
</dbReference>
<evidence type="ECO:0000259" key="4">
    <source>
        <dbReference type="PROSITE" id="PS50296"/>
    </source>
</evidence>
<dbReference type="InterPro" id="IPR036877">
    <property type="entry name" value="SUI1_dom_sf"/>
</dbReference>
<protein>
    <recommendedName>
        <fullName evidence="4">SUI1 domain-containing protein</fullName>
    </recommendedName>
</protein>
<feature type="domain" description="SUI1" evidence="4">
    <location>
        <begin position="62"/>
        <end position="128"/>
    </location>
</feature>
<dbReference type="GO" id="GO:0002188">
    <property type="term" value="P:translation reinitiation"/>
    <property type="evidence" value="ECO:0007669"/>
    <property type="project" value="TreeGrafter"/>
</dbReference>
<dbReference type="InterPro" id="IPR001950">
    <property type="entry name" value="SUI1"/>
</dbReference>
<evidence type="ECO:0000256" key="3">
    <source>
        <dbReference type="ARBA" id="ARBA00022917"/>
    </source>
</evidence>
<gene>
    <name evidence="5" type="ORF">METZ01_LOCUS234468</name>
</gene>
<dbReference type="Gene3D" id="3.30.780.10">
    <property type="entry name" value="SUI1-like domain"/>
    <property type="match status" value="1"/>
</dbReference>
<evidence type="ECO:0000256" key="1">
    <source>
        <dbReference type="ARBA" id="ARBA00005422"/>
    </source>
</evidence>
<keyword evidence="3" id="KW-0648">Protein biosynthesis</keyword>
<dbReference type="AlphaFoldDB" id="A0A382H2Z2"/>
<dbReference type="PROSITE" id="PS50296">
    <property type="entry name" value="SUI1"/>
    <property type="match status" value="1"/>
</dbReference>
<evidence type="ECO:0000256" key="2">
    <source>
        <dbReference type="ARBA" id="ARBA00022845"/>
    </source>
</evidence>
<dbReference type="PANTHER" id="PTHR12789:SF0">
    <property type="entry name" value="DENSITY-REGULATED PROTEIN"/>
    <property type="match status" value="1"/>
</dbReference>
<proteinExistence type="inferred from homology"/>
<dbReference type="GO" id="GO:0003743">
    <property type="term" value="F:translation initiation factor activity"/>
    <property type="evidence" value="ECO:0007669"/>
    <property type="project" value="InterPro"/>
</dbReference>
<dbReference type="InterPro" id="IPR005872">
    <property type="entry name" value="SUI1_arc_bac"/>
</dbReference>